<keyword evidence="5" id="KW-1185">Reference proteome</keyword>
<dbReference type="NCBIfam" id="TIGR01777">
    <property type="entry name" value="yfcH"/>
    <property type="match status" value="1"/>
</dbReference>
<proteinExistence type="inferred from homology"/>
<sequence>MKILITGGSGLVGRQLTKSLQAQNIEVTWLSRTKGVKDGIKSFLWDYKKGYIEEEAFDGVTHIVHLAGAGVFDKRWTKSYKKEIFDSRILTTKLLVEKALKLNGLEAFISGSAIGIYGNSMNSVPLTETALYGNDYLAQVTKEWEAATVPLENSSIRLAIIRTGIVLSEHGGALPAMINPIKAYIGSPLASGEQIISWIHIDDLCRIFSKAITDDAIKGTYNGVAPEPVTNKVLTQTAAAILHKPLVMPNVPSFALNILLGKEKAASVVEGIAVSAEKISATGFTFTYPYIKKALSDLL</sequence>
<dbReference type="Pfam" id="PF08338">
    <property type="entry name" value="DUF1731"/>
    <property type="match status" value="1"/>
</dbReference>
<dbReference type="KEGG" id="chu:CHU_0156"/>
<evidence type="ECO:0000313" key="5">
    <source>
        <dbReference type="Proteomes" id="UP000001822"/>
    </source>
</evidence>
<protein>
    <submittedName>
        <fullName evidence="4">Possible sugar nucleotide epimerase</fullName>
    </submittedName>
</protein>
<reference evidence="4 5" key="1">
    <citation type="journal article" date="2007" name="Appl. Environ. Microbiol.">
        <title>Genome sequence of the cellulolytic gliding bacterium Cytophaga hutchinsonii.</title>
        <authorList>
            <person name="Xie G."/>
            <person name="Bruce D.C."/>
            <person name="Challacombe J.F."/>
            <person name="Chertkov O."/>
            <person name="Detter J.C."/>
            <person name="Gilna P."/>
            <person name="Han C.S."/>
            <person name="Lucas S."/>
            <person name="Misra M."/>
            <person name="Myers G.L."/>
            <person name="Richardson P."/>
            <person name="Tapia R."/>
            <person name="Thayer N."/>
            <person name="Thompson L.S."/>
            <person name="Brettin T.S."/>
            <person name="Henrissat B."/>
            <person name="Wilson D.B."/>
            <person name="McBride M.J."/>
        </authorList>
    </citation>
    <scope>NUCLEOTIDE SEQUENCE [LARGE SCALE GENOMIC DNA]</scope>
    <source>
        <strain evidence="5">ATCC 33406 / DSM 1761 / CIP 103989 / NBRC 15051 / NCIMB 9469 / D465</strain>
    </source>
</reference>
<feature type="domain" description="DUF1731" evidence="3">
    <location>
        <begin position="251"/>
        <end position="298"/>
    </location>
</feature>
<comment type="similarity">
    <text evidence="1">Belongs to the NAD(P)-dependent epimerase/dehydratase family. SDR39U1 subfamily.</text>
</comment>
<dbReference type="InterPro" id="IPR001509">
    <property type="entry name" value="Epimerase_deHydtase"/>
</dbReference>
<dbReference type="InterPro" id="IPR010099">
    <property type="entry name" value="SDR39U1"/>
</dbReference>
<dbReference type="PANTHER" id="PTHR11092">
    <property type="entry name" value="SUGAR NUCLEOTIDE EPIMERASE RELATED"/>
    <property type="match status" value="1"/>
</dbReference>
<evidence type="ECO:0000256" key="1">
    <source>
        <dbReference type="ARBA" id="ARBA00009353"/>
    </source>
</evidence>
<dbReference type="OrthoDB" id="9801773at2"/>
<evidence type="ECO:0000259" key="2">
    <source>
        <dbReference type="Pfam" id="PF01370"/>
    </source>
</evidence>
<dbReference type="SUPFAM" id="SSF51735">
    <property type="entry name" value="NAD(P)-binding Rossmann-fold domains"/>
    <property type="match status" value="1"/>
</dbReference>
<gene>
    <name evidence="4" type="ordered locus">CHU_0156</name>
</gene>
<dbReference type="EMBL" id="CP000383">
    <property type="protein sequence ID" value="ABG57448.1"/>
    <property type="molecule type" value="Genomic_DNA"/>
</dbReference>
<dbReference type="AlphaFoldDB" id="A0A6N4SMF6"/>
<evidence type="ECO:0000259" key="3">
    <source>
        <dbReference type="Pfam" id="PF08338"/>
    </source>
</evidence>
<dbReference type="Proteomes" id="UP000001822">
    <property type="component" value="Chromosome"/>
</dbReference>
<accession>A0A6N4SMF6</accession>
<dbReference type="PANTHER" id="PTHR11092:SF0">
    <property type="entry name" value="EPIMERASE FAMILY PROTEIN SDR39U1"/>
    <property type="match status" value="1"/>
</dbReference>
<name>A0A6N4SMF6_CYTH3</name>
<organism evidence="4 5">
    <name type="scientific">Cytophaga hutchinsonii (strain ATCC 33406 / DSM 1761 / CIP 103989 / NBRC 15051 / NCIMB 9469 / D465)</name>
    <dbReference type="NCBI Taxonomy" id="269798"/>
    <lineage>
        <taxon>Bacteria</taxon>
        <taxon>Pseudomonadati</taxon>
        <taxon>Bacteroidota</taxon>
        <taxon>Cytophagia</taxon>
        <taxon>Cytophagales</taxon>
        <taxon>Cytophagaceae</taxon>
        <taxon>Cytophaga</taxon>
    </lineage>
</organism>
<dbReference type="InterPro" id="IPR013549">
    <property type="entry name" value="DUF1731"/>
</dbReference>
<feature type="domain" description="NAD-dependent epimerase/dehydratase" evidence="2">
    <location>
        <begin position="3"/>
        <end position="222"/>
    </location>
</feature>
<dbReference type="Gene3D" id="3.40.50.720">
    <property type="entry name" value="NAD(P)-binding Rossmann-like Domain"/>
    <property type="match status" value="1"/>
</dbReference>
<dbReference type="Pfam" id="PF01370">
    <property type="entry name" value="Epimerase"/>
    <property type="match status" value="1"/>
</dbReference>
<evidence type="ECO:0000313" key="4">
    <source>
        <dbReference type="EMBL" id="ABG57448.1"/>
    </source>
</evidence>
<dbReference type="InterPro" id="IPR036291">
    <property type="entry name" value="NAD(P)-bd_dom_sf"/>
</dbReference>
<dbReference type="RefSeq" id="WP_011583564.1">
    <property type="nucleotide sequence ID" value="NC_008255.1"/>
</dbReference>